<accession>A0A9P1DNA6</accession>
<proteinExistence type="predicted"/>
<dbReference type="InterPro" id="IPR029052">
    <property type="entry name" value="Metallo-depent_PP-like"/>
</dbReference>
<feature type="transmembrane region" description="Helical" evidence="1">
    <location>
        <begin position="453"/>
        <end position="474"/>
    </location>
</feature>
<dbReference type="EMBL" id="CAMXCT010005891">
    <property type="protein sequence ID" value="CAI4013537.1"/>
    <property type="molecule type" value="Genomic_DNA"/>
</dbReference>
<dbReference type="AlphaFoldDB" id="A0A9P1DNA6"/>
<dbReference type="PANTHER" id="PTHR43606">
    <property type="entry name" value="PHOSPHATASE, PUTATIVE (AFU_ORTHOLOGUE AFUA_6G08710)-RELATED"/>
    <property type="match status" value="1"/>
</dbReference>
<dbReference type="EMBL" id="CAMXCT030005891">
    <property type="protein sequence ID" value="CAL4800849.1"/>
    <property type="molecule type" value="Genomic_DNA"/>
</dbReference>
<keyword evidence="1" id="KW-0472">Membrane</keyword>
<name>A0A9P1DNA6_9DINO</name>
<dbReference type="InterPro" id="IPR052900">
    <property type="entry name" value="Phospholipid_Metab_Enz"/>
</dbReference>
<organism evidence="3">
    <name type="scientific">Cladocopium goreaui</name>
    <dbReference type="NCBI Taxonomy" id="2562237"/>
    <lineage>
        <taxon>Eukaryota</taxon>
        <taxon>Sar</taxon>
        <taxon>Alveolata</taxon>
        <taxon>Dinophyceae</taxon>
        <taxon>Suessiales</taxon>
        <taxon>Symbiodiniaceae</taxon>
        <taxon>Cladocopium</taxon>
    </lineage>
</organism>
<dbReference type="Gene3D" id="3.60.21.70">
    <property type="entry name" value="PhoD-like phosphatase"/>
    <property type="match status" value="1"/>
</dbReference>
<protein>
    <recommendedName>
        <fullName evidence="2">PhoD-like phosphatase metallophosphatase domain-containing protein</fullName>
    </recommendedName>
</protein>
<evidence type="ECO:0000256" key="1">
    <source>
        <dbReference type="SAM" id="Phobius"/>
    </source>
</evidence>
<feature type="domain" description="PhoD-like phosphatase metallophosphatase" evidence="2">
    <location>
        <begin position="8"/>
        <end position="394"/>
    </location>
</feature>
<sequence length="501" mass="56024">MFAAGLQPANDVVHLQEYRKRYAFYRLDPDLQRLSAAAPMISIWDDHEVANDDWMHGAENHQSDQGNFEARKTAAIRAYHEWLPTPDFELHNATAAPWMRWRRFDFGQLATLLMLETRLWARTSQAEMTTATVYHDILGKLEGFLGISPYAWPGGEIEQELAKVRSKVEAHRNLPQKRMLGEEQLSWIREQVEQAEQQWLLVGQPQVVQELMTPNFFQAITEKKKGDADTAKYWSAVLHNVTKLGFTYQDFQAKKNFTTTREMRNSFLLDLAAGAFGIQLNFDSWTGYVAERQRFIEVLSRAQERRGPTVPFVPIVYGGDSHNAWAGPLKREDGKVAAVDFDGMSVTSPGAEHARPFFPPDFEAAAWHAANPDLVWADTSKRGLMLVHLDSAVQHIEYIAVDVEAPSIGSSTSECLAAFDVKHGEATIRPSSCRAKVAAETVCTTQPTAELGFGPAPVIASACLGIVVGAVAVLARRRSRKYQHCEEAKADFAVPPSRLGQ</sequence>
<reference evidence="3" key="1">
    <citation type="submission" date="2022-10" db="EMBL/GenBank/DDBJ databases">
        <authorList>
            <person name="Chen Y."/>
            <person name="Dougan E. K."/>
            <person name="Chan C."/>
            <person name="Rhodes N."/>
            <person name="Thang M."/>
        </authorList>
    </citation>
    <scope>NUCLEOTIDE SEQUENCE</scope>
</reference>
<dbReference type="OrthoDB" id="44589at2759"/>
<keyword evidence="1" id="KW-1133">Transmembrane helix</keyword>
<comment type="caution">
    <text evidence="3">The sequence shown here is derived from an EMBL/GenBank/DDBJ whole genome shotgun (WGS) entry which is preliminary data.</text>
</comment>
<dbReference type="SUPFAM" id="SSF56300">
    <property type="entry name" value="Metallo-dependent phosphatases"/>
    <property type="match status" value="1"/>
</dbReference>
<evidence type="ECO:0000313" key="4">
    <source>
        <dbReference type="EMBL" id="CAL4800849.1"/>
    </source>
</evidence>
<dbReference type="InterPro" id="IPR038607">
    <property type="entry name" value="PhoD-like_sf"/>
</dbReference>
<evidence type="ECO:0000313" key="5">
    <source>
        <dbReference type="Proteomes" id="UP001152797"/>
    </source>
</evidence>
<evidence type="ECO:0000259" key="2">
    <source>
        <dbReference type="Pfam" id="PF09423"/>
    </source>
</evidence>
<dbReference type="EMBL" id="CAMXCT020005891">
    <property type="protein sequence ID" value="CAL1166912.1"/>
    <property type="molecule type" value="Genomic_DNA"/>
</dbReference>
<dbReference type="Pfam" id="PF09423">
    <property type="entry name" value="PhoD"/>
    <property type="match status" value="1"/>
</dbReference>
<gene>
    <name evidence="3" type="ORF">C1SCF055_LOCUS38498</name>
</gene>
<dbReference type="PANTHER" id="PTHR43606:SF2">
    <property type="entry name" value="ALKALINE PHOSPHATASE FAMILY PROTEIN (AFU_ORTHOLOGUE AFUA_5G03860)"/>
    <property type="match status" value="1"/>
</dbReference>
<dbReference type="Proteomes" id="UP001152797">
    <property type="component" value="Unassembled WGS sequence"/>
</dbReference>
<keyword evidence="5" id="KW-1185">Reference proteome</keyword>
<dbReference type="InterPro" id="IPR018946">
    <property type="entry name" value="PhoD-like_MPP"/>
</dbReference>
<keyword evidence="1" id="KW-0812">Transmembrane</keyword>
<reference evidence="4 5" key="2">
    <citation type="submission" date="2024-05" db="EMBL/GenBank/DDBJ databases">
        <authorList>
            <person name="Chen Y."/>
            <person name="Shah S."/>
            <person name="Dougan E. K."/>
            <person name="Thang M."/>
            <person name="Chan C."/>
        </authorList>
    </citation>
    <scope>NUCLEOTIDE SEQUENCE [LARGE SCALE GENOMIC DNA]</scope>
</reference>
<evidence type="ECO:0000313" key="3">
    <source>
        <dbReference type="EMBL" id="CAI4013537.1"/>
    </source>
</evidence>